<dbReference type="PANTHER" id="PTHR13321:SF2">
    <property type="entry name" value="MEDIATOR OF RNA POLYMERASE II TRANSCRIPTION SUBUNIT 18"/>
    <property type="match status" value="1"/>
</dbReference>
<dbReference type="GO" id="GO:0016592">
    <property type="term" value="C:mediator complex"/>
    <property type="evidence" value="ECO:0007669"/>
    <property type="project" value="InterPro"/>
</dbReference>
<organism evidence="7 8">
    <name type="scientific">Lepeophtheirus salmonis</name>
    <name type="common">Salmon louse</name>
    <name type="synonym">Caligus salmonis</name>
    <dbReference type="NCBI Taxonomy" id="72036"/>
    <lineage>
        <taxon>Eukaryota</taxon>
        <taxon>Metazoa</taxon>
        <taxon>Ecdysozoa</taxon>
        <taxon>Arthropoda</taxon>
        <taxon>Crustacea</taxon>
        <taxon>Multicrustacea</taxon>
        <taxon>Hexanauplia</taxon>
        <taxon>Copepoda</taxon>
        <taxon>Siphonostomatoida</taxon>
        <taxon>Caligidae</taxon>
        <taxon>Lepeophtheirus</taxon>
    </lineage>
</organism>
<dbReference type="AlphaFoldDB" id="A0A7R8HCP3"/>
<comment type="subcellular location">
    <subcellularLocation>
        <location evidence="1 6">Nucleus</location>
    </subcellularLocation>
</comment>
<evidence type="ECO:0000256" key="4">
    <source>
        <dbReference type="ARBA" id="ARBA00023163"/>
    </source>
</evidence>
<proteinExistence type="inferred from homology"/>
<dbReference type="Gene3D" id="2.40.320.10">
    <property type="entry name" value="Hypothetical Protein Pfu-838710-001"/>
    <property type="match status" value="2"/>
</dbReference>
<comment type="subunit">
    <text evidence="6">Component of the Mediator complex.</text>
</comment>
<dbReference type="InterPro" id="IPR019095">
    <property type="entry name" value="Mediator_Med18"/>
</dbReference>
<dbReference type="Proteomes" id="UP000675881">
    <property type="component" value="Chromosome 8"/>
</dbReference>
<accession>A0A7R8HCP3</accession>
<comment type="similarity">
    <text evidence="2 6">Belongs to the Mediator complex subunit 18 family.</text>
</comment>
<keyword evidence="8" id="KW-1185">Reference proteome</keyword>
<keyword evidence="5 6" id="KW-0539">Nucleus</keyword>
<name>A0A7R8HCP3_LEPSM</name>
<comment type="function">
    <text evidence="6">Component of the Mediator complex, a coactivator involved in the regulated transcription of nearly all RNA polymerase II-dependent genes. Mediator functions as a bridge to convey information from gene-specific regulatory proteins to the basal RNA polymerase II transcription machinery. Mediator is recruited to promoters by direct interactions with regulatory proteins and serves as a scaffold for the assembly of a functional preinitiation complex with RNA polymerase II and the general transcription factors.</text>
</comment>
<reference evidence="7" key="1">
    <citation type="submission" date="2021-02" db="EMBL/GenBank/DDBJ databases">
        <authorList>
            <person name="Bekaert M."/>
        </authorList>
    </citation>
    <scope>NUCLEOTIDE SEQUENCE</scope>
    <source>
        <strain evidence="7">IoA-00</strain>
    </source>
</reference>
<dbReference type="GO" id="GO:0070847">
    <property type="term" value="C:core mediator complex"/>
    <property type="evidence" value="ECO:0007669"/>
    <property type="project" value="TreeGrafter"/>
</dbReference>
<dbReference type="PANTHER" id="PTHR13321">
    <property type="entry name" value="MEDIATOR OF RNA POLYMERASE II TRANSCRIPTION, SUBUNIT 18"/>
    <property type="match status" value="1"/>
</dbReference>
<sequence length="213" mass="23474">MMSSSSGPGGPVVQGIATLTTAMTTNIIPDQEYLLQGSILDPHVDVLKHRLGGLCDNVDPSSSGHETFQEREMVFTIRGSSGQPLTLRIRRPLDPHSDIPWQLRYVGQAELKNRATVNWVVVFDYEFVAKGFIFRKGRMKVIISKIFKLNSSSNLPPGAPLNMESLEPQTNSHLVELSILAPSGNDAVAEDMKNFAEQLKPLVLLDKIDPPRA</sequence>
<evidence type="ECO:0000256" key="2">
    <source>
        <dbReference type="ARBA" id="ARBA00009814"/>
    </source>
</evidence>
<gene>
    <name evidence="6" type="primary">MED18</name>
    <name evidence="7" type="ORF">LSAA_13705</name>
</gene>
<evidence type="ECO:0000256" key="3">
    <source>
        <dbReference type="ARBA" id="ARBA00023015"/>
    </source>
</evidence>
<evidence type="ECO:0000256" key="5">
    <source>
        <dbReference type="ARBA" id="ARBA00023242"/>
    </source>
</evidence>
<protein>
    <recommendedName>
        <fullName evidence="6">Mediator of RNA polymerase II transcription subunit 18</fullName>
    </recommendedName>
    <alternativeName>
        <fullName evidence="6">Mediator complex subunit 18</fullName>
    </alternativeName>
</protein>
<evidence type="ECO:0000313" key="7">
    <source>
        <dbReference type="EMBL" id="CAF3019897.1"/>
    </source>
</evidence>
<evidence type="ECO:0000313" key="8">
    <source>
        <dbReference type="Proteomes" id="UP000675881"/>
    </source>
</evidence>
<dbReference type="Pfam" id="PF09637">
    <property type="entry name" value="Med18"/>
    <property type="match status" value="2"/>
</dbReference>
<dbReference type="GO" id="GO:0006369">
    <property type="term" value="P:termination of RNA polymerase II transcription"/>
    <property type="evidence" value="ECO:0007669"/>
    <property type="project" value="TreeGrafter"/>
</dbReference>
<keyword evidence="6" id="KW-0010">Activator</keyword>
<keyword evidence="3 6" id="KW-0805">Transcription regulation</keyword>
<dbReference type="GO" id="GO:0006357">
    <property type="term" value="P:regulation of transcription by RNA polymerase II"/>
    <property type="evidence" value="ECO:0007669"/>
    <property type="project" value="InterPro"/>
</dbReference>
<dbReference type="GO" id="GO:0003712">
    <property type="term" value="F:transcription coregulator activity"/>
    <property type="evidence" value="ECO:0007669"/>
    <property type="project" value="InterPro"/>
</dbReference>
<dbReference type="EMBL" id="HG994587">
    <property type="protein sequence ID" value="CAF3019897.1"/>
    <property type="molecule type" value="Genomic_DNA"/>
</dbReference>
<dbReference type="OrthoDB" id="10018982at2759"/>
<evidence type="ECO:0000256" key="1">
    <source>
        <dbReference type="ARBA" id="ARBA00004123"/>
    </source>
</evidence>
<evidence type="ECO:0000256" key="6">
    <source>
        <dbReference type="RuleBase" id="RU364150"/>
    </source>
</evidence>
<keyword evidence="4 6" id="KW-0804">Transcription</keyword>